<protein>
    <submittedName>
        <fullName evidence="1">Uncharacterized protein</fullName>
    </submittedName>
</protein>
<reference evidence="1 2" key="1">
    <citation type="submission" date="2019-03" db="EMBL/GenBank/DDBJ databases">
        <title>Genomic Encyclopedia of Archaeal and Bacterial Type Strains, Phase II (KMG-II): from individual species to whole genera.</title>
        <authorList>
            <person name="Goeker M."/>
        </authorList>
    </citation>
    <scope>NUCLEOTIDE SEQUENCE [LARGE SCALE GENOMIC DNA]</scope>
    <source>
        <strain evidence="1 2">DSM 28135</strain>
    </source>
</reference>
<organism evidence="1 2">
    <name type="scientific">Gelidibacter sediminis</name>
    <dbReference type="NCBI Taxonomy" id="1608710"/>
    <lineage>
        <taxon>Bacteria</taxon>
        <taxon>Pseudomonadati</taxon>
        <taxon>Bacteroidota</taxon>
        <taxon>Flavobacteriia</taxon>
        <taxon>Flavobacteriales</taxon>
        <taxon>Flavobacteriaceae</taxon>
        <taxon>Gelidibacter</taxon>
    </lineage>
</organism>
<sequence>MRINGKGIPVSIVNFRTVITNDGMSININQYLLLVSNIIFVFESVNACNRPKTIMSLLVL</sequence>
<evidence type="ECO:0000313" key="1">
    <source>
        <dbReference type="EMBL" id="TDU39777.1"/>
    </source>
</evidence>
<gene>
    <name evidence="1" type="ORF">BXY82_1808</name>
</gene>
<keyword evidence="2" id="KW-1185">Reference proteome</keyword>
<name>A0A4R7PXT1_9FLAO</name>
<accession>A0A4R7PXT1</accession>
<proteinExistence type="predicted"/>
<dbReference type="AlphaFoldDB" id="A0A4R7PXT1"/>
<comment type="caution">
    <text evidence="1">The sequence shown here is derived from an EMBL/GenBank/DDBJ whole genome shotgun (WGS) entry which is preliminary data.</text>
</comment>
<dbReference type="EMBL" id="SOBW01000008">
    <property type="protein sequence ID" value="TDU39777.1"/>
    <property type="molecule type" value="Genomic_DNA"/>
</dbReference>
<evidence type="ECO:0000313" key="2">
    <source>
        <dbReference type="Proteomes" id="UP000294689"/>
    </source>
</evidence>
<dbReference type="Proteomes" id="UP000294689">
    <property type="component" value="Unassembled WGS sequence"/>
</dbReference>